<dbReference type="InterPro" id="IPR023298">
    <property type="entry name" value="ATPase_P-typ_TM_dom_sf"/>
</dbReference>
<dbReference type="InterPro" id="IPR005123">
    <property type="entry name" value="Oxoglu/Fe-dep_dioxygenase_dom"/>
</dbReference>
<feature type="transmembrane region" description="Helical" evidence="16">
    <location>
        <begin position="1327"/>
        <end position="1346"/>
    </location>
</feature>
<evidence type="ECO:0000256" key="9">
    <source>
        <dbReference type="ARBA" id="ARBA00022964"/>
    </source>
</evidence>
<dbReference type="NCBIfam" id="TIGR01494">
    <property type="entry name" value="ATPase_P-type"/>
    <property type="match status" value="1"/>
</dbReference>
<comment type="subcellular location">
    <subcellularLocation>
        <location evidence="2">Membrane</location>
        <topology evidence="2">Multi-pass membrane protein</topology>
    </subcellularLocation>
</comment>
<keyword evidence="7" id="KW-0067">ATP-binding</keyword>
<keyword evidence="8" id="KW-0460">Magnesium</keyword>
<keyword evidence="10" id="KW-1278">Translocase</keyword>
<keyword evidence="6" id="KW-0547">Nucleotide-binding</keyword>
<feature type="transmembrane region" description="Helical" evidence="16">
    <location>
        <begin position="1243"/>
        <end position="1267"/>
    </location>
</feature>
<keyword evidence="14 16" id="KW-0472">Membrane</keyword>
<dbReference type="InterPro" id="IPR006620">
    <property type="entry name" value="Pro_4_hyd_alph"/>
</dbReference>
<dbReference type="InterPro" id="IPR018303">
    <property type="entry name" value="ATPase_P-typ_P_site"/>
</dbReference>
<dbReference type="Pfam" id="PF13640">
    <property type="entry name" value="2OG-FeII_Oxy_3"/>
    <property type="match status" value="1"/>
</dbReference>
<name>A0ABN9SEJ2_9DINO</name>
<gene>
    <name evidence="18" type="ORF">PCOR1329_LOCUS28831</name>
</gene>
<dbReference type="InterPro" id="IPR008250">
    <property type="entry name" value="ATPase_P-typ_transduc_dom_A_sf"/>
</dbReference>
<feature type="region of interest" description="Disordered" evidence="15">
    <location>
        <begin position="682"/>
        <end position="710"/>
    </location>
</feature>
<evidence type="ECO:0000256" key="2">
    <source>
        <dbReference type="ARBA" id="ARBA00004141"/>
    </source>
</evidence>
<dbReference type="SUPFAM" id="SSF51197">
    <property type="entry name" value="Clavaminate synthase-like"/>
    <property type="match status" value="1"/>
</dbReference>
<dbReference type="Gene3D" id="1.20.1110.10">
    <property type="entry name" value="Calcium-transporting ATPase, transmembrane domain"/>
    <property type="match status" value="1"/>
</dbReference>
<feature type="region of interest" description="Disordered" evidence="15">
    <location>
        <begin position="1436"/>
        <end position="1461"/>
    </location>
</feature>
<dbReference type="Gene3D" id="3.40.50.1000">
    <property type="entry name" value="HAD superfamily/HAD-like"/>
    <property type="match status" value="2"/>
</dbReference>
<evidence type="ECO:0000256" key="12">
    <source>
        <dbReference type="ARBA" id="ARBA00023002"/>
    </source>
</evidence>
<evidence type="ECO:0000256" key="6">
    <source>
        <dbReference type="ARBA" id="ARBA00022741"/>
    </source>
</evidence>
<comment type="cofactor">
    <cofactor evidence="1">
        <name>L-ascorbate</name>
        <dbReference type="ChEBI" id="CHEBI:38290"/>
    </cofactor>
</comment>
<dbReference type="Gene3D" id="3.40.1110.10">
    <property type="entry name" value="Calcium-transporting ATPase, cytoplasmic domain N"/>
    <property type="match status" value="1"/>
</dbReference>
<comment type="similarity">
    <text evidence="3">Belongs to the cation transport ATPase (P-type) (TC 3.A.3) family. Type V subfamily.</text>
</comment>
<dbReference type="PRINTS" id="PR00119">
    <property type="entry name" value="CATATPASE"/>
</dbReference>
<feature type="compositionally biased region" description="Low complexity" evidence="15">
    <location>
        <begin position="1487"/>
        <end position="1500"/>
    </location>
</feature>
<feature type="transmembrane region" description="Helical" evidence="16">
    <location>
        <begin position="401"/>
        <end position="419"/>
    </location>
</feature>
<dbReference type="SUPFAM" id="SSF56784">
    <property type="entry name" value="HAD-like"/>
    <property type="match status" value="1"/>
</dbReference>
<feature type="transmembrane region" description="Helical" evidence="16">
    <location>
        <begin position="376"/>
        <end position="395"/>
    </location>
</feature>
<evidence type="ECO:0000256" key="7">
    <source>
        <dbReference type="ARBA" id="ARBA00022840"/>
    </source>
</evidence>
<dbReference type="SFLD" id="SFLDG00002">
    <property type="entry name" value="C1.7:_P-type_atpase_like"/>
    <property type="match status" value="1"/>
</dbReference>
<evidence type="ECO:0000256" key="5">
    <source>
        <dbReference type="ARBA" id="ARBA00022723"/>
    </source>
</evidence>
<feature type="compositionally biased region" description="Basic and acidic residues" evidence="15">
    <location>
        <begin position="1590"/>
        <end position="1605"/>
    </location>
</feature>
<feature type="region of interest" description="Disordered" evidence="15">
    <location>
        <begin position="90"/>
        <end position="109"/>
    </location>
</feature>
<dbReference type="PROSITE" id="PS51471">
    <property type="entry name" value="FE2OG_OXY"/>
    <property type="match status" value="1"/>
</dbReference>
<keyword evidence="12" id="KW-0560">Oxidoreductase</keyword>
<evidence type="ECO:0000313" key="18">
    <source>
        <dbReference type="EMBL" id="CAK0830111.1"/>
    </source>
</evidence>
<evidence type="ECO:0000256" key="1">
    <source>
        <dbReference type="ARBA" id="ARBA00001961"/>
    </source>
</evidence>
<evidence type="ECO:0000256" key="15">
    <source>
        <dbReference type="SAM" id="MobiDB-lite"/>
    </source>
</evidence>
<evidence type="ECO:0000256" key="4">
    <source>
        <dbReference type="ARBA" id="ARBA00022692"/>
    </source>
</evidence>
<dbReference type="SMART" id="SM00702">
    <property type="entry name" value="P4Hc"/>
    <property type="match status" value="1"/>
</dbReference>
<dbReference type="InterPro" id="IPR036412">
    <property type="entry name" value="HAD-like_sf"/>
</dbReference>
<dbReference type="InterPro" id="IPR044862">
    <property type="entry name" value="Pro_4_hyd_alph_FE2OG_OXY"/>
</dbReference>
<feature type="transmembrane region" description="Helical" evidence="16">
    <location>
        <begin position="48"/>
        <end position="67"/>
    </location>
</feature>
<dbReference type="SUPFAM" id="SSF81653">
    <property type="entry name" value="Calcium ATPase, transduction domain A"/>
    <property type="match status" value="1"/>
</dbReference>
<evidence type="ECO:0000256" key="14">
    <source>
        <dbReference type="ARBA" id="ARBA00023136"/>
    </source>
</evidence>
<dbReference type="SFLD" id="SFLDS00003">
    <property type="entry name" value="Haloacid_Dehalogenase"/>
    <property type="match status" value="1"/>
</dbReference>
<dbReference type="InterPro" id="IPR001757">
    <property type="entry name" value="P_typ_ATPase"/>
</dbReference>
<dbReference type="InterPro" id="IPR059000">
    <property type="entry name" value="ATPase_P-type_domA"/>
</dbReference>
<evidence type="ECO:0000259" key="17">
    <source>
        <dbReference type="PROSITE" id="PS51471"/>
    </source>
</evidence>
<evidence type="ECO:0000256" key="3">
    <source>
        <dbReference type="ARBA" id="ARBA00006000"/>
    </source>
</evidence>
<evidence type="ECO:0000256" key="8">
    <source>
        <dbReference type="ARBA" id="ARBA00022842"/>
    </source>
</evidence>
<comment type="caution">
    <text evidence="18">The sequence shown here is derived from an EMBL/GenBank/DDBJ whole genome shotgun (WGS) entry which is preliminary data.</text>
</comment>
<evidence type="ECO:0000256" key="13">
    <source>
        <dbReference type="ARBA" id="ARBA00023004"/>
    </source>
</evidence>
<dbReference type="Proteomes" id="UP001189429">
    <property type="component" value="Unassembled WGS sequence"/>
</dbReference>
<dbReference type="PANTHER" id="PTHR45630">
    <property type="entry name" value="CATION-TRANSPORTING ATPASE-RELATED"/>
    <property type="match status" value="1"/>
</dbReference>
<feature type="transmembrane region" description="Helical" evidence="16">
    <location>
        <begin position="135"/>
        <end position="157"/>
    </location>
</feature>
<dbReference type="Gene3D" id="2.70.150.10">
    <property type="entry name" value="Calcium-transporting ATPase, cytoplasmic transduction domain A"/>
    <property type="match status" value="1"/>
</dbReference>
<dbReference type="InterPro" id="IPR023214">
    <property type="entry name" value="HAD_sf"/>
</dbReference>
<keyword evidence="5" id="KW-0479">Metal-binding</keyword>
<evidence type="ECO:0000256" key="16">
    <source>
        <dbReference type="SAM" id="Phobius"/>
    </source>
</evidence>
<dbReference type="Pfam" id="PF00122">
    <property type="entry name" value="E1-E2_ATPase"/>
    <property type="match status" value="1"/>
</dbReference>
<dbReference type="InterPro" id="IPR044492">
    <property type="entry name" value="P_typ_ATPase_HD_dom"/>
</dbReference>
<sequence>MGRPWAAVVGAVRSGLEGVGGKSESEDAFPEPVGDEAMITTFRELPCLAVYAYVAIAAALCAVWVLYRQARHRAVRARAASAARLGKGGLKEPLLSRPEKPRAAPPYRQSMTDSQSRVITFEGYRGCPFGTCVSWLLPTTTGVFVAVFATILFDYYYGCTWEWPAQLCYVGTFPIFGSFNTNSYVFMVVWSAGVVWFSLLVWGSHGSMANLFRLRVPLVDAEYVHMTVEEKRQVISSGYSRVLRLRDAAARLLGRLAGGPRGLPGGLFSLSGGPSQTVALQRSPDGTRFLDFRCSCYALEERLGLFHEYDPSSALPEGGHAALQGILDAGGLRLGGDGLDEQGAPVPTVERLYRAAGPNEIPFTVDAWKAALKEEFATFFFLYQFSIYAVCLWFSYWHYTIIALGVAIISACFNVSIKIRNQKAIKAMMEQSSRVTVMRSSQEMEIDSRHIVPGDIVKVESNGWLVPCDLLLLRGAAVSDESTLTGESMPVQRLAPTEPLKTDGKGQRFPAKHVLVAGTEVLQVSDGTWAVATHTGVGTQKGQLMLLILYPPKLLFKYDEQLGVVFLLLMTYATFVAFTTMKMMRARARAQNLPLTATWASAIFCCSCVVPSMLHIVLSVGQVVAAERLRKLGVFCAAPKRITLGGKVRVVCFDKTGTLTTPSLEFFGVHCVQSPGGTAARPAGPFGGWPSRAAAGGATSPSLEPEPRRGGWAPEVECGLASAHSLSPYGGEAGVVGNAVEVNMFRACGWSLPSQTEAVSGAGGPKQKVIILRRFDFSHVTMTMSSVVAHSPSGERGVYCKGSFEQVAARCIPGSVPAAFAATAQRHAYAGMYVLALAGRPLKPEEGGRIAGLTREDAEKGLVMLGLLLFKNPLRSDTRDAVERLRGGEVRSVMITGDAPGTAIRIAKEAALVQPDMPVLLGDVEASGSVVWRSDPEDLGTLSELLVGNGWLAWRREYQQWLQASQGGSRAHARSWEGGAFPDREDSGRMARALSWDLSKAREHGGHAAAGAQDEEEDLAFSTEELVLSRLFEWCELAVTQRALEWLEGHECSLDLRRVLVGSRRNMLKKGQALCGGTGQSSTAWELMTSIRIFARMTPAGKVGVVEGLMSQGLICAMVGDGGNDSGALRAAHVGMALSSATAATVVAPFTTNRGSVAPIADICREGRGALATSFAGYKFCVHYGLLNSSFKFVTYYYGTSQTMAANYFQDIGGFLSLSYAMTLARPALTLVGDRPSSSLFSVYMVASVLGMWLINVFCLWSVFAAVTSHEDYVRFPVHLVLITQWWKRSRNWESTCVFFCYSYQFFWSALVFSFGHLFRLAWYQNALLFALVSAALVFLSTMLLGPPSSLTRLFHIALELEEEHEPWTPSDPCLPMPYNLRLQVFTTIVACLFASGFWEKVIVQGRIGMLVRDRCRRMSKHITVRACESTAGPTASAAAPAEHERCGGAGDGGAAAPKRRRLCRKSAAPGGLYGRAAAEEPRHHASSPSLPASAAAAPHGQRKATQLRAEPPRPLGPLPCGPLSAPSALPWLACPAEALAPGAQGLAPPDFRLREKHAEFVIVQNAFDEELLQRTMNFLKRKRPQPAKMKNEGGGDSDDERKARYDDRDSRVSWFNAMAECPFLHQRLADLVRHVGNKHFPLLKADPSGRLKCEYEETQYATYGPNQHFKAWHQDAYADGNDPEDARQITVVAMLTDRSSYSGGQFEVKIKGADGRKKQRRIALEAGEAILFPAKKLVHRVLEVKSGIRKTLVFWAFDRASCKYHTGQVDK</sequence>
<evidence type="ECO:0000256" key="10">
    <source>
        <dbReference type="ARBA" id="ARBA00022967"/>
    </source>
</evidence>
<keyword evidence="4 16" id="KW-0812">Transmembrane</keyword>
<keyword evidence="13" id="KW-0408">Iron</keyword>
<keyword evidence="11 16" id="KW-1133">Transmembrane helix</keyword>
<dbReference type="Gene3D" id="2.60.120.620">
    <property type="entry name" value="q2cbj1_9rhob like domain"/>
    <property type="match status" value="1"/>
</dbReference>
<dbReference type="PROSITE" id="PS00154">
    <property type="entry name" value="ATPASE_E1_E2"/>
    <property type="match status" value="1"/>
</dbReference>
<protein>
    <recommendedName>
        <fullName evidence="17">Fe2OG dioxygenase domain-containing protein</fullName>
    </recommendedName>
</protein>
<reference evidence="18" key="1">
    <citation type="submission" date="2023-10" db="EMBL/GenBank/DDBJ databases">
        <authorList>
            <person name="Chen Y."/>
            <person name="Shah S."/>
            <person name="Dougan E. K."/>
            <person name="Thang M."/>
            <person name="Chan C."/>
        </authorList>
    </citation>
    <scope>NUCLEOTIDE SEQUENCE [LARGE SCALE GENOMIC DNA]</scope>
</reference>
<keyword evidence="9" id="KW-0223">Dioxygenase</keyword>
<dbReference type="InterPro" id="IPR023299">
    <property type="entry name" value="ATPase_P-typ_cyto_dom_N"/>
</dbReference>
<feature type="transmembrane region" description="Helical" evidence="16">
    <location>
        <begin position="562"/>
        <end position="579"/>
    </location>
</feature>
<feature type="domain" description="Fe2OG dioxygenase" evidence="17">
    <location>
        <begin position="1655"/>
        <end position="1759"/>
    </location>
</feature>
<dbReference type="InterPro" id="IPR006544">
    <property type="entry name" value="P-type_TPase_V"/>
</dbReference>
<evidence type="ECO:0000313" key="19">
    <source>
        <dbReference type="Proteomes" id="UP001189429"/>
    </source>
</evidence>
<evidence type="ECO:0000256" key="11">
    <source>
        <dbReference type="ARBA" id="ARBA00022989"/>
    </source>
</evidence>
<dbReference type="SUPFAM" id="SSF81665">
    <property type="entry name" value="Calcium ATPase, transmembrane domain M"/>
    <property type="match status" value="1"/>
</dbReference>
<accession>A0ABN9SEJ2</accession>
<feature type="region of interest" description="Disordered" evidence="15">
    <location>
        <begin position="1479"/>
        <end position="1516"/>
    </location>
</feature>
<feature type="transmembrane region" description="Helical" evidence="16">
    <location>
        <begin position="184"/>
        <end position="203"/>
    </location>
</feature>
<keyword evidence="19" id="KW-1185">Reference proteome</keyword>
<dbReference type="SFLD" id="SFLDF00027">
    <property type="entry name" value="p-type_atpase"/>
    <property type="match status" value="1"/>
</dbReference>
<feature type="region of interest" description="Disordered" evidence="15">
    <location>
        <begin position="1579"/>
        <end position="1605"/>
    </location>
</feature>
<dbReference type="EMBL" id="CAUYUJ010010724">
    <property type="protein sequence ID" value="CAK0830111.1"/>
    <property type="molecule type" value="Genomic_DNA"/>
</dbReference>
<dbReference type="PANTHER" id="PTHR45630:SF11">
    <property type="entry name" value="CATION-TRANSPORTING P-TYPE ATPASE N-TERMINAL DOMAIN-CONTAINING PROTEIN"/>
    <property type="match status" value="1"/>
</dbReference>
<proteinExistence type="inferred from homology"/>
<organism evidence="18 19">
    <name type="scientific">Prorocentrum cordatum</name>
    <dbReference type="NCBI Taxonomy" id="2364126"/>
    <lineage>
        <taxon>Eukaryota</taxon>
        <taxon>Sar</taxon>
        <taxon>Alveolata</taxon>
        <taxon>Dinophyceae</taxon>
        <taxon>Prorocentrales</taxon>
        <taxon>Prorocentraceae</taxon>
        <taxon>Prorocentrum</taxon>
    </lineage>
</organism>